<keyword evidence="1" id="KW-0812">Transmembrane</keyword>
<feature type="transmembrane region" description="Helical" evidence="1">
    <location>
        <begin position="20"/>
        <end position="37"/>
    </location>
</feature>
<evidence type="ECO:0000313" key="3">
    <source>
        <dbReference type="Proteomes" id="UP000288547"/>
    </source>
</evidence>
<comment type="caution">
    <text evidence="2">The sequence shown here is derived from an EMBL/GenBank/DDBJ whole genome shotgun (WGS) entry which is preliminary data.</text>
</comment>
<keyword evidence="1" id="KW-1133">Transmembrane helix</keyword>
<dbReference type="OrthoDB" id="9982164at2"/>
<protein>
    <submittedName>
        <fullName evidence="2">Uncharacterized protein</fullName>
    </submittedName>
</protein>
<evidence type="ECO:0000313" key="2">
    <source>
        <dbReference type="EMBL" id="RWZ51904.1"/>
    </source>
</evidence>
<organism evidence="2 3">
    <name type="scientific">Labedella phragmitis</name>
    <dbReference type="NCBI Taxonomy" id="2498849"/>
    <lineage>
        <taxon>Bacteria</taxon>
        <taxon>Bacillati</taxon>
        <taxon>Actinomycetota</taxon>
        <taxon>Actinomycetes</taxon>
        <taxon>Micrococcales</taxon>
        <taxon>Microbacteriaceae</taxon>
        <taxon>Labedella</taxon>
    </lineage>
</organism>
<accession>A0A3S4DMP5</accession>
<sequence length="68" mass="7369">MTPDIPSSRELRRSKRARTFWSLLGIAFVVASLFSLIVGRPALGLAFLVGLAICLAALTRSGRPARRS</sequence>
<evidence type="ECO:0000256" key="1">
    <source>
        <dbReference type="SAM" id="Phobius"/>
    </source>
</evidence>
<proteinExistence type="predicted"/>
<dbReference type="RefSeq" id="WP_128494617.1">
    <property type="nucleotide sequence ID" value="NZ_RZNB01000002.1"/>
</dbReference>
<keyword evidence="3" id="KW-1185">Reference proteome</keyword>
<keyword evidence="1" id="KW-0472">Membrane</keyword>
<dbReference type="Proteomes" id="UP000288547">
    <property type="component" value="Unassembled WGS sequence"/>
</dbReference>
<dbReference type="AlphaFoldDB" id="A0A3S4DMP5"/>
<name>A0A3S4DMP5_9MICO</name>
<dbReference type="EMBL" id="RZNB01000002">
    <property type="protein sequence ID" value="RWZ51904.1"/>
    <property type="molecule type" value="Genomic_DNA"/>
</dbReference>
<feature type="transmembrane region" description="Helical" evidence="1">
    <location>
        <begin position="43"/>
        <end position="59"/>
    </location>
</feature>
<gene>
    <name evidence="2" type="ORF">ELQ90_07430</name>
</gene>
<reference evidence="2 3" key="1">
    <citation type="submission" date="2018-12" db="EMBL/GenBank/DDBJ databases">
        <authorList>
            <person name="Li F."/>
        </authorList>
    </citation>
    <scope>NUCLEOTIDE SEQUENCE [LARGE SCALE GENOMIC DNA]</scope>
    <source>
        <strain evidence="2 3">11W25H-1</strain>
    </source>
</reference>